<dbReference type="GO" id="GO:0004965">
    <property type="term" value="F:G protein-coupled GABA receptor activity"/>
    <property type="evidence" value="ECO:0007669"/>
    <property type="project" value="InterPro"/>
</dbReference>
<dbReference type="InterPro" id="IPR002455">
    <property type="entry name" value="GPCR3_GABA-B"/>
</dbReference>
<evidence type="ECO:0000256" key="9">
    <source>
        <dbReference type="SAM" id="MobiDB-lite"/>
    </source>
</evidence>
<keyword evidence="6" id="KW-0675">Receptor</keyword>
<feature type="region of interest" description="Disordered" evidence="9">
    <location>
        <begin position="822"/>
        <end position="859"/>
    </location>
</feature>
<evidence type="ECO:0000313" key="13">
    <source>
        <dbReference type="Proteomes" id="UP000646827"/>
    </source>
</evidence>
<keyword evidence="8" id="KW-0807">Transducer</keyword>
<evidence type="ECO:0000313" key="12">
    <source>
        <dbReference type="EMBL" id="KAG2218388.1"/>
    </source>
</evidence>
<dbReference type="EMBL" id="JAEPRB010000233">
    <property type="protein sequence ID" value="KAG2218388.1"/>
    <property type="molecule type" value="Genomic_DNA"/>
</dbReference>
<keyword evidence="3 10" id="KW-1133">Transmembrane helix</keyword>
<feature type="transmembrane region" description="Helical" evidence="10">
    <location>
        <begin position="790"/>
        <end position="809"/>
    </location>
</feature>
<reference evidence="12 13" key="1">
    <citation type="submission" date="2020-12" db="EMBL/GenBank/DDBJ databases">
        <title>Metabolic potential, ecology and presence of endohyphal bacteria is reflected in genomic diversity of Mucoromycotina.</title>
        <authorList>
            <person name="Muszewska A."/>
            <person name="Okrasinska A."/>
            <person name="Steczkiewicz K."/>
            <person name="Drgas O."/>
            <person name="Orlowska M."/>
            <person name="Perlinska-Lenart U."/>
            <person name="Aleksandrzak-Piekarczyk T."/>
            <person name="Szatraj K."/>
            <person name="Zielenkiewicz U."/>
            <person name="Pilsyk S."/>
            <person name="Malc E."/>
            <person name="Mieczkowski P."/>
            <person name="Kruszewska J.S."/>
            <person name="Biernat P."/>
            <person name="Pawlowska J."/>
        </authorList>
    </citation>
    <scope>NUCLEOTIDE SEQUENCE [LARGE SCALE GENOMIC DNA]</scope>
    <source>
        <strain evidence="12 13">CBS 142.35</strain>
    </source>
</reference>
<dbReference type="PROSITE" id="PS50259">
    <property type="entry name" value="G_PROTEIN_RECEP_F3_4"/>
    <property type="match status" value="1"/>
</dbReference>
<feature type="region of interest" description="Disordered" evidence="9">
    <location>
        <begin position="1"/>
        <end position="35"/>
    </location>
</feature>
<feature type="transmembrane region" description="Helical" evidence="10">
    <location>
        <begin position="600"/>
        <end position="619"/>
    </location>
</feature>
<dbReference type="CDD" id="cd15047">
    <property type="entry name" value="7tmC_GABA-B-like"/>
    <property type="match status" value="1"/>
</dbReference>
<dbReference type="InterPro" id="IPR001828">
    <property type="entry name" value="ANF_lig-bd_rcpt"/>
</dbReference>
<dbReference type="AlphaFoldDB" id="A0A8H7RXI1"/>
<sequence>MSAVADHALVDPTLQTSTSNDTTNSTLPTTTTTTTSDNYNYNTTIHNTHTNNNTLYDHPFNIRHINGSTYITPSIINETWTELKIGVLLPFHQKSDPWTQRLTLSGASAIRMAVNEINSQQLIPNAYVTLIERDSFPKDVNGQAGITQAVFATVSLIQEGVIGLIGDISSSWTSLSALMTSTLQIPQCSFSAVATSLSDKTQYSYFFRTVSTKLLYSDAALAFIVSQGWPSIGILYADNDIGQQLSESLIMKSKLQGVHVQAYQKFYEDGPQSNIHSSIDILMNTGVQIIIVAAEGESQLAAFTVASNMGHINNNTVWVSMGKITNELYNGVQQFNIQMDHRIASTTTTSIISPTNNNNNNNNNSKTNKNDTDAISFIAKTTPHLQSISFNETFSGGIFLLDSTLDLHGYKPYDEFIEKWSHLDPNIYPYGGQTGLTSNEGLAYSCMMVMAHGFNQVLYNATNMAEALKKLSVGQMGDYLTPPTFNTSFIGPAGPMLFDQNGDSMASNFRIYNIQQGNEIEIGQVLAGNLTLTSNPIYHDGTHVPPSGVPTRILLNPGFTSPVSIIITIVAGLGTFFALFTMAIVLIFRKRQVFKASSPLFCVLELVGFIFSYAAVFFYANFRSKFECIMIPVTFHIGLALVLANLIAKNYRIYRIFNNIFVTKTIVTDWQLLKFSGGIMLIVLTLLISWLASSEIVPIKVPVSNSAYYIKCSFQGPGSTVFTTLLTIVPAAQLAFATFLSIKTRAVGKSYSKYSEYKQIGISVYNILFSALVGFVVFSVPTTDYYTKHYLTLTIVVWAITSSMLVLFLPKLHIFFFQKGKNNSSGKRPDISGRVIQTNATNTTTTTTSTLTSHHGDMDTKSRELMSINRFLASPNAIDPDLIVSKKQQQKKSNDSISSSSDNFSNVSTIKNTNISTTVFEAHEARMPVQVVFRYFPFLSAWDMKHVFLFPRVGYFSFFSEKSQKGRIFGYNRATIESSKQNTYILRVHGTNVFDVLIQVANLQELESWLGWFNTQKNTTPSLKSGGGSSSSSNSSNTTTLTSSSAMTTCLTSPTDSNKSMDITFSKKKYVRSDSGLSARQQLLSENNRQGSNMTLETIENAGPLVTPSTEDFNNFNQVPHHVLSSPSTPSISPTPLTIPEAHYNHNTILNQWSFTLSPTNMENNHDNNNNSELEDIPLYNIRKK</sequence>
<feature type="compositionally biased region" description="Low complexity" evidence="9">
    <location>
        <begin position="348"/>
        <end position="367"/>
    </location>
</feature>
<evidence type="ECO:0000256" key="7">
    <source>
        <dbReference type="ARBA" id="ARBA00023180"/>
    </source>
</evidence>
<feature type="region of interest" description="Disordered" evidence="9">
    <location>
        <begin position="348"/>
        <end position="368"/>
    </location>
</feature>
<keyword evidence="4" id="KW-0297">G-protein coupled receptor</keyword>
<evidence type="ECO:0000256" key="4">
    <source>
        <dbReference type="ARBA" id="ARBA00023040"/>
    </source>
</evidence>
<feature type="transmembrane region" description="Helical" evidence="10">
    <location>
        <begin position="631"/>
        <end position="651"/>
    </location>
</feature>
<feature type="compositionally biased region" description="Low complexity" evidence="9">
    <location>
        <begin position="12"/>
        <end position="35"/>
    </location>
</feature>
<dbReference type="PANTHER" id="PTHR10519:SF20">
    <property type="entry name" value="G-PROTEIN COUPLED RECEPTOR 156-RELATED"/>
    <property type="match status" value="1"/>
</dbReference>
<organism evidence="12 13">
    <name type="scientific">Circinella minor</name>
    <dbReference type="NCBI Taxonomy" id="1195481"/>
    <lineage>
        <taxon>Eukaryota</taxon>
        <taxon>Fungi</taxon>
        <taxon>Fungi incertae sedis</taxon>
        <taxon>Mucoromycota</taxon>
        <taxon>Mucoromycotina</taxon>
        <taxon>Mucoromycetes</taxon>
        <taxon>Mucorales</taxon>
        <taxon>Lichtheimiaceae</taxon>
        <taxon>Circinella</taxon>
    </lineage>
</organism>
<dbReference type="PANTHER" id="PTHR10519">
    <property type="entry name" value="GABA-B RECEPTOR"/>
    <property type="match status" value="1"/>
</dbReference>
<comment type="caution">
    <text evidence="12">The sequence shown here is derived from an EMBL/GenBank/DDBJ whole genome shotgun (WGS) entry which is preliminary data.</text>
</comment>
<feature type="compositionally biased region" description="Low complexity" evidence="9">
    <location>
        <begin position="838"/>
        <end position="853"/>
    </location>
</feature>
<accession>A0A8H7RXI1</accession>
<gene>
    <name evidence="12" type="ORF">INT45_013339</name>
</gene>
<dbReference type="GO" id="GO:0038039">
    <property type="term" value="C:G protein-coupled receptor heterodimeric complex"/>
    <property type="evidence" value="ECO:0007669"/>
    <property type="project" value="TreeGrafter"/>
</dbReference>
<dbReference type="OrthoDB" id="5984008at2759"/>
<dbReference type="InterPro" id="IPR017978">
    <property type="entry name" value="GPCR_3_C"/>
</dbReference>
<evidence type="ECO:0000256" key="6">
    <source>
        <dbReference type="ARBA" id="ARBA00023170"/>
    </source>
</evidence>
<dbReference type="Pfam" id="PF00003">
    <property type="entry name" value="7tm_3"/>
    <property type="match status" value="1"/>
</dbReference>
<dbReference type="GO" id="GO:0007214">
    <property type="term" value="P:gamma-aminobutyric acid signaling pathway"/>
    <property type="evidence" value="ECO:0007669"/>
    <property type="project" value="TreeGrafter"/>
</dbReference>
<dbReference type="PRINTS" id="PR00248">
    <property type="entry name" value="GPCRMGR"/>
</dbReference>
<dbReference type="InterPro" id="IPR028082">
    <property type="entry name" value="Peripla_BP_I"/>
</dbReference>
<feature type="transmembrane region" description="Helical" evidence="10">
    <location>
        <begin position="760"/>
        <end position="778"/>
    </location>
</feature>
<evidence type="ECO:0000256" key="5">
    <source>
        <dbReference type="ARBA" id="ARBA00023136"/>
    </source>
</evidence>
<keyword evidence="13" id="KW-1185">Reference proteome</keyword>
<comment type="subcellular location">
    <subcellularLocation>
        <location evidence="1">Membrane</location>
        <topology evidence="1">Multi-pass membrane protein</topology>
    </subcellularLocation>
</comment>
<feature type="domain" description="G-protein coupled receptors family 3 profile" evidence="11">
    <location>
        <begin position="563"/>
        <end position="831"/>
    </location>
</feature>
<feature type="transmembrane region" description="Helical" evidence="10">
    <location>
        <begin position="721"/>
        <end position="740"/>
    </location>
</feature>
<evidence type="ECO:0000256" key="2">
    <source>
        <dbReference type="ARBA" id="ARBA00022692"/>
    </source>
</evidence>
<name>A0A8H7RXI1_9FUNG</name>
<feature type="transmembrane region" description="Helical" evidence="10">
    <location>
        <begin position="565"/>
        <end position="588"/>
    </location>
</feature>
<keyword evidence="5 10" id="KW-0472">Membrane</keyword>
<protein>
    <recommendedName>
        <fullName evidence="11">G-protein coupled receptors family 3 profile domain-containing protein</fullName>
    </recommendedName>
</protein>
<proteinExistence type="predicted"/>
<dbReference type="SUPFAM" id="SSF53822">
    <property type="entry name" value="Periplasmic binding protein-like I"/>
    <property type="match status" value="1"/>
</dbReference>
<dbReference type="InterPro" id="IPR000337">
    <property type="entry name" value="GPCR_3"/>
</dbReference>
<dbReference type="Proteomes" id="UP000646827">
    <property type="component" value="Unassembled WGS sequence"/>
</dbReference>
<keyword evidence="7" id="KW-0325">Glycoprotein</keyword>
<feature type="region of interest" description="Disordered" evidence="9">
    <location>
        <begin position="1021"/>
        <end position="1054"/>
    </location>
</feature>
<dbReference type="Gene3D" id="3.40.50.2300">
    <property type="match status" value="2"/>
</dbReference>
<evidence type="ECO:0000256" key="3">
    <source>
        <dbReference type="ARBA" id="ARBA00022989"/>
    </source>
</evidence>
<feature type="transmembrane region" description="Helical" evidence="10">
    <location>
        <begin position="672"/>
        <end position="692"/>
    </location>
</feature>
<evidence type="ECO:0000259" key="11">
    <source>
        <dbReference type="PROSITE" id="PS50259"/>
    </source>
</evidence>
<dbReference type="Pfam" id="PF01094">
    <property type="entry name" value="ANF_receptor"/>
    <property type="match status" value="1"/>
</dbReference>
<evidence type="ECO:0000256" key="8">
    <source>
        <dbReference type="ARBA" id="ARBA00023224"/>
    </source>
</evidence>
<feature type="compositionally biased region" description="Low complexity" evidence="9">
    <location>
        <begin position="1021"/>
        <end position="1053"/>
    </location>
</feature>
<evidence type="ECO:0000256" key="1">
    <source>
        <dbReference type="ARBA" id="ARBA00004141"/>
    </source>
</evidence>
<evidence type="ECO:0000256" key="10">
    <source>
        <dbReference type="SAM" id="Phobius"/>
    </source>
</evidence>
<keyword evidence="2 10" id="KW-0812">Transmembrane</keyword>